<gene>
    <name evidence="2" type="ORF">METZ01_LOCUS457325</name>
</gene>
<dbReference type="SUPFAM" id="SSF53448">
    <property type="entry name" value="Nucleotide-diphospho-sugar transferases"/>
    <property type="match status" value="1"/>
</dbReference>
<protein>
    <recommendedName>
        <fullName evidence="1">MobA-like NTP transferase domain-containing protein</fullName>
    </recommendedName>
</protein>
<name>A0A383AA19_9ZZZZ</name>
<dbReference type="InterPro" id="IPR029044">
    <property type="entry name" value="Nucleotide-diphossugar_trans"/>
</dbReference>
<organism evidence="2">
    <name type="scientific">marine metagenome</name>
    <dbReference type="NCBI Taxonomy" id="408172"/>
    <lineage>
        <taxon>unclassified sequences</taxon>
        <taxon>metagenomes</taxon>
        <taxon>ecological metagenomes</taxon>
    </lineage>
</organism>
<evidence type="ECO:0000259" key="1">
    <source>
        <dbReference type="Pfam" id="PF12804"/>
    </source>
</evidence>
<accession>A0A383AA19</accession>
<proteinExistence type="predicted"/>
<sequence length="102" mass="10764">MLSPRIDALVLAAGRSLRAGGPNKLLLPWQEKAVVAHAVDAALASRADTVHVVTGHERAPLQEVLQGRAVNWIHNPNYPSGISTSISAGVTELPTQLDGMVL</sequence>
<dbReference type="InterPro" id="IPR025877">
    <property type="entry name" value="MobA-like_NTP_Trfase"/>
</dbReference>
<feature type="non-terminal residue" evidence="2">
    <location>
        <position position="102"/>
    </location>
</feature>
<dbReference type="PANTHER" id="PTHR43777:SF1">
    <property type="entry name" value="MOLYBDENUM COFACTOR CYTIDYLYLTRANSFERASE"/>
    <property type="match status" value="1"/>
</dbReference>
<dbReference type="Gene3D" id="3.90.550.10">
    <property type="entry name" value="Spore Coat Polysaccharide Biosynthesis Protein SpsA, Chain A"/>
    <property type="match status" value="1"/>
</dbReference>
<dbReference type="Pfam" id="PF12804">
    <property type="entry name" value="NTP_transf_3"/>
    <property type="match status" value="1"/>
</dbReference>
<dbReference type="PANTHER" id="PTHR43777">
    <property type="entry name" value="MOLYBDENUM COFACTOR CYTIDYLYLTRANSFERASE"/>
    <property type="match status" value="1"/>
</dbReference>
<evidence type="ECO:0000313" key="2">
    <source>
        <dbReference type="EMBL" id="SVE04471.1"/>
    </source>
</evidence>
<dbReference type="GO" id="GO:0016779">
    <property type="term" value="F:nucleotidyltransferase activity"/>
    <property type="evidence" value="ECO:0007669"/>
    <property type="project" value="UniProtKB-ARBA"/>
</dbReference>
<dbReference type="EMBL" id="UINC01190348">
    <property type="protein sequence ID" value="SVE04471.1"/>
    <property type="molecule type" value="Genomic_DNA"/>
</dbReference>
<dbReference type="AlphaFoldDB" id="A0A383AA19"/>
<feature type="domain" description="MobA-like NTP transferase" evidence="1">
    <location>
        <begin position="8"/>
        <end position="94"/>
    </location>
</feature>
<reference evidence="2" key="1">
    <citation type="submission" date="2018-05" db="EMBL/GenBank/DDBJ databases">
        <authorList>
            <person name="Lanie J.A."/>
            <person name="Ng W.-L."/>
            <person name="Kazmierczak K.M."/>
            <person name="Andrzejewski T.M."/>
            <person name="Davidsen T.M."/>
            <person name="Wayne K.J."/>
            <person name="Tettelin H."/>
            <person name="Glass J.I."/>
            <person name="Rusch D."/>
            <person name="Podicherti R."/>
            <person name="Tsui H.-C.T."/>
            <person name="Winkler M.E."/>
        </authorList>
    </citation>
    <scope>NUCLEOTIDE SEQUENCE</scope>
</reference>